<dbReference type="PRINTS" id="PR00024">
    <property type="entry name" value="HOMEOBOX"/>
</dbReference>
<feature type="region of interest" description="Disordered" evidence="7">
    <location>
        <begin position="15"/>
        <end position="60"/>
    </location>
</feature>
<keyword evidence="2 5" id="KW-0238">DNA-binding</keyword>
<dbReference type="PANTHER" id="PTHR24327:SF81">
    <property type="entry name" value="HOMEOTIC PROTEIN DISTAL-LESS-RELATED"/>
    <property type="match status" value="1"/>
</dbReference>
<dbReference type="InterPro" id="IPR017970">
    <property type="entry name" value="Homeobox_CS"/>
</dbReference>
<feature type="domain" description="Homeobox" evidence="8">
    <location>
        <begin position="142"/>
        <end position="202"/>
    </location>
</feature>
<dbReference type="InterPro" id="IPR050460">
    <property type="entry name" value="Distal-less_Homeobox_TF"/>
</dbReference>
<feature type="compositionally biased region" description="Polar residues" evidence="7">
    <location>
        <begin position="244"/>
        <end position="255"/>
    </location>
</feature>
<dbReference type="PRINTS" id="PR00031">
    <property type="entry name" value="HTHREPRESSR"/>
</dbReference>
<evidence type="ECO:0000256" key="1">
    <source>
        <dbReference type="ARBA" id="ARBA00004123"/>
    </source>
</evidence>
<feature type="compositionally biased region" description="Polar residues" evidence="7">
    <location>
        <begin position="224"/>
        <end position="236"/>
    </location>
</feature>
<keyword evidence="4 5" id="KW-0539">Nucleus</keyword>
<feature type="compositionally biased region" description="Low complexity" evidence="7">
    <location>
        <begin position="284"/>
        <end position="296"/>
    </location>
</feature>
<dbReference type="EMBL" id="JAKKPZ010000001">
    <property type="protein sequence ID" value="KAI1729178.1"/>
    <property type="molecule type" value="Genomic_DNA"/>
</dbReference>
<comment type="subcellular location">
    <subcellularLocation>
        <location evidence="1 5 6">Nucleus</location>
    </subcellularLocation>
</comment>
<evidence type="ECO:0000259" key="8">
    <source>
        <dbReference type="PROSITE" id="PS50071"/>
    </source>
</evidence>
<feature type="region of interest" description="Disordered" evidence="7">
    <location>
        <begin position="89"/>
        <end position="122"/>
    </location>
</feature>
<dbReference type="GO" id="GO:0005634">
    <property type="term" value="C:nucleus"/>
    <property type="evidence" value="ECO:0007669"/>
    <property type="project" value="UniProtKB-SubCell"/>
</dbReference>
<dbReference type="SMART" id="SM00389">
    <property type="entry name" value="HOX"/>
    <property type="match status" value="1"/>
</dbReference>
<dbReference type="InterPro" id="IPR001356">
    <property type="entry name" value="HD"/>
</dbReference>
<evidence type="ECO:0000256" key="4">
    <source>
        <dbReference type="ARBA" id="ARBA00023242"/>
    </source>
</evidence>
<evidence type="ECO:0000313" key="10">
    <source>
        <dbReference type="Proteomes" id="UP001201812"/>
    </source>
</evidence>
<evidence type="ECO:0000256" key="3">
    <source>
        <dbReference type="ARBA" id="ARBA00023155"/>
    </source>
</evidence>
<dbReference type="GO" id="GO:0000981">
    <property type="term" value="F:DNA-binding transcription factor activity, RNA polymerase II-specific"/>
    <property type="evidence" value="ECO:0007669"/>
    <property type="project" value="InterPro"/>
</dbReference>
<dbReference type="GO" id="GO:0000978">
    <property type="term" value="F:RNA polymerase II cis-regulatory region sequence-specific DNA binding"/>
    <property type="evidence" value="ECO:0007669"/>
    <property type="project" value="TreeGrafter"/>
</dbReference>
<dbReference type="SUPFAM" id="SSF46689">
    <property type="entry name" value="Homeodomain-like"/>
    <property type="match status" value="1"/>
</dbReference>
<gene>
    <name evidence="9" type="ORF">DdX_01401</name>
</gene>
<dbReference type="InterPro" id="IPR000047">
    <property type="entry name" value="HTH_motif"/>
</dbReference>
<evidence type="ECO:0000256" key="2">
    <source>
        <dbReference type="ARBA" id="ARBA00023125"/>
    </source>
</evidence>
<dbReference type="InterPro" id="IPR009057">
    <property type="entry name" value="Homeodomain-like_sf"/>
</dbReference>
<keyword evidence="3 5" id="KW-0371">Homeobox</keyword>
<reference evidence="9" key="1">
    <citation type="submission" date="2022-01" db="EMBL/GenBank/DDBJ databases">
        <title>Genome Sequence Resource for Two Populations of Ditylenchus destructor, the Migratory Endoparasitic Phytonematode.</title>
        <authorList>
            <person name="Zhang H."/>
            <person name="Lin R."/>
            <person name="Xie B."/>
        </authorList>
    </citation>
    <scope>NUCLEOTIDE SEQUENCE</scope>
    <source>
        <strain evidence="9">BazhouSP</strain>
    </source>
</reference>
<sequence length="449" mass="47794">MDPAEMIESKWKMENTGFGDSALQDQKPPVHMLEDQKPPSFADFQQNGTNGGNMFDSKHHPQAGYGAGLYPGAGSSPYGPFYSSSAFTSPANSTPTGNGSMYGQNHQFLYGGQPSSSPETFVSETQTRIIEGSEVHINSKGKKTRKPRTIYSSQQLQQLQKRFINTQYLALPERAALANELGLSQTQVKIWFQNRRSKQKKQSRNGSNPERSSEDEESMRELSAPNSVGTNSTTPAATAHMMGSASTDESSQLQEPSRGRLTPMSQMGPQSQLNGPTCDGPGPSTSSSSANTSSASVAQDPLGIPHPLTDGWASTDGTTANGGIPGAFCPSAATAHPLFHPLATGAGTAVGNGSHFGAPPAPGLSGTVSFAHYNFHYHHPTSPAGFAMDAAKHTDPMAMGGTHHQMHMPGTAADMMRPYSHGYDPAAAYFNPYLTAPTPAFNNQQYYNS</sequence>
<evidence type="ECO:0000256" key="5">
    <source>
        <dbReference type="PROSITE-ProRule" id="PRU00108"/>
    </source>
</evidence>
<dbReference type="PROSITE" id="PS00027">
    <property type="entry name" value="HOMEOBOX_1"/>
    <property type="match status" value="1"/>
</dbReference>
<proteinExistence type="predicted"/>
<accession>A0AAD4NLI5</accession>
<organism evidence="9 10">
    <name type="scientific">Ditylenchus destructor</name>
    <dbReference type="NCBI Taxonomy" id="166010"/>
    <lineage>
        <taxon>Eukaryota</taxon>
        <taxon>Metazoa</taxon>
        <taxon>Ecdysozoa</taxon>
        <taxon>Nematoda</taxon>
        <taxon>Chromadorea</taxon>
        <taxon>Rhabditida</taxon>
        <taxon>Tylenchina</taxon>
        <taxon>Tylenchomorpha</taxon>
        <taxon>Sphaerularioidea</taxon>
        <taxon>Anguinidae</taxon>
        <taxon>Anguininae</taxon>
        <taxon>Ditylenchus</taxon>
    </lineage>
</organism>
<dbReference type="PANTHER" id="PTHR24327">
    <property type="entry name" value="HOMEOBOX PROTEIN"/>
    <property type="match status" value="1"/>
</dbReference>
<evidence type="ECO:0000313" key="9">
    <source>
        <dbReference type="EMBL" id="KAI1729178.1"/>
    </source>
</evidence>
<evidence type="ECO:0000256" key="6">
    <source>
        <dbReference type="RuleBase" id="RU000682"/>
    </source>
</evidence>
<protein>
    <submittedName>
        <fullName evidence="9">Homeobox domain-containing protein</fullName>
    </submittedName>
</protein>
<comment type="caution">
    <text evidence="9">The sequence shown here is derived from an EMBL/GenBank/DDBJ whole genome shotgun (WGS) entry which is preliminary data.</text>
</comment>
<dbReference type="CDD" id="cd00086">
    <property type="entry name" value="homeodomain"/>
    <property type="match status" value="1"/>
</dbReference>
<dbReference type="AlphaFoldDB" id="A0AAD4NLI5"/>
<dbReference type="Gene3D" id="1.10.10.60">
    <property type="entry name" value="Homeodomain-like"/>
    <property type="match status" value="1"/>
</dbReference>
<name>A0AAD4NLI5_9BILA</name>
<feature type="DNA-binding region" description="Homeobox" evidence="5">
    <location>
        <begin position="144"/>
        <end position="203"/>
    </location>
</feature>
<feature type="compositionally biased region" description="Polar residues" evidence="7">
    <location>
        <begin position="263"/>
        <end position="275"/>
    </location>
</feature>
<dbReference type="FunFam" id="1.10.10.60:FF:000424">
    <property type="entry name" value="ANTP homeobox protein"/>
    <property type="match status" value="1"/>
</dbReference>
<evidence type="ECO:0000256" key="7">
    <source>
        <dbReference type="SAM" id="MobiDB-lite"/>
    </source>
</evidence>
<dbReference type="Pfam" id="PF00046">
    <property type="entry name" value="Homeodomain"/>
    <property type="match status" value="1"/>
</dbReference>
<keyword evidence="10" id="KW-1185">Reference proteome</keyword>
<dbReference type="PROSITE" id="PS50071">
    <property type="entry name" value="HOMEOBOX_2"/>
    <property type="match status" value="1"/>
</dbReference>
<dbReference type="InterPro" id="IPR020479">
    <property type="entry name" value="HD_metazoa"/>
</dbReference>
<feature type="region of interest" description="Disordered" evidence="7">
    <location>
        <begin position="194"/>
        <end position="308"/>
    </location>
</feature>
<dbReference type="Proteomes" id="UP001201812">
    <property type="component" value="Unassembled WGS sequence"/>
</dbReference>